<dbReference type="PANTHER" id="PTHR20883:SF46">
    <property type="entry name" value="PHYTANOYL-COA HYDROXYLASE"/>
    <property type="match status" value="1"/>
</dbReference>
<proteinExistence type="predicted"/>
<comment type="caution">
    <text evidence="1">The sequence shown here is derived from an EMBL/GenBank/DDBJ whole genome shotgun (WGS) entry which is preliminary data.</text>
</comment>
<accession>A0A8J3DE59</accession>
<name>A0A8J3DE59_9BACT</name>
<dbReference type="PANTHER" id="PTHR20883">
    <property type="entry name" value="PHYTANOYL-COA DIOXYGENASE DOMAIN CONTAINING 1"/>
    <property type="match status" value="1"/>
</dbReference>
<dbReference type="GO" id="GO:0016706">
    <property type="term" value="F:2-oxoglutarate-dependent dioxygenase activity"/>
    <property type="evidence" value="ECO:0007669"/>
    <property type="project" value="UniProtKB-ARBA"/>
</dbReference>
<dbReference type="GO" id="GO:0005506">
    <property type="term" value="F:iron ion binding"/>
    <property type="evidence" value="ECO:0007669"/>
    <property type="project" value="UniProtKB-ARBA"/>
</dbReference>
<reference evidence="1" key="2">
    <citation type="submission" date="2020-09" db="EMBL/GenBank/DDBJ databases">
        <authorList>
            <person name="Sun Q."/>
            <person name="Kim S."/>
        </authorList>
    </citation>
    <scope>NUCLEOTIDE SEQUENCE</scope>
    <source>
        <strain evidence="1">KCTC 12870</strain>
    </source>
</reference>
<dbReference type="Proteomes" id="UP000642829">
    <property type="component" value="Unassembled WGS sequence"/>
</dbReference>
<organism evidence="1 2">
    <name type="scientific">Cerasicoccus arenae</name>
    <dbReference type="NCBI Taxonomy" id="424488"/>
    <lineage>
        <taxon>Bacteria</taxon>
        <taxon>Pseudomonadati</taxon>
        <taxon>Verrucomicrobiota</taxon>
        <taxon>Opitutia</taxon>
        <taxon>Puniceicoccales</taxon>
        <taxon>Cerasicoccaceae</taxon>
        <taxon>Cerasicoccus</taxon>
    </lineage>
</organism>
<protein>
    <recommendedName>
        <fullName evidence="3">Phytanoyl-CoA dioxygenase</fullName>
    </recommendedName>
</protein>
<dbReference type="EMBL" id="BMXG01000021">
    <property type="protein sequence ID" value="GHC09545.1"/>
    <property type="molecule type" value="Genomic_DNA"/>
</dbReference>
<dbReference type="Gene3D" id="2.60.120.620">
    <property type="entry name" value="q2cbj1_9rhob like domain"/>
    <property type="match status" value="1"/>
</dbReference>
<dbReference type="Pfam" id="PF05721">
    <property type="entry name" value="PhyH"/>
    <property type="match status" value="1"/>
</dbReference>
<evidence type="ECO:0000313" key="1">
    <source>
        <dbReference type="EMBL" id="GHC09545.1"/>
    </source>
</evidence>
<gene>
    <name evidence="1" type="ORF">GCM10007047_28510</name>
</gene>
<sequence>MPYDWRMITQAIEPTSTKTETLPGCHALTAEQKASFENNGFFVIRGALSDAEIERYLAIVDRGDQEIASHVKGARQPGEALELRNAVEFDQSIVELMTHRSAFPQILDLMGPAIGLTTSHMLIRPPSPAVKREEKVVGWHRDGPNPRPLAVNGIEPWLYTKIGYFLTDTMIPDAGALSVVPGSHRYGGTPPQVTGEVNPSGTYEVTMKPGDAVIFENRVLHAVGPNYSAISRKNFYFGYCWRYLRPIDFTTQPESVLAWGDKYQRQLMGEAASALEFYLPGQTHNPLADWK</sequence>
<dbReference type="SUPFAM" id="SSF51197">
    <property type="entry name" value="Clavaminate synthase-like"/>
    <property type="match status" value="1"/>
</dbReference>
<evidence type="ECO:0008006" key="3">
    <source>
        <dbReference type="Google" id="ProtNLM"/>
    </source>
</evidence>
<keyword evidence="2" id="KW-1185">Reference proteome</keyword>
<dbReference type="InterPro" id="IPR008775">
    <property type="entry name" value="Phytyl_CoA_dOase-like"/>
</dbReference>
<dbReference type="AlphaFoldDB" id="A0A8J3DE59"/>
<evidence type="ECO:0000313" key="2">
    <source>
        <dbReference type="Proteomes" id="UP000642829"/>
    </source>
</evidence>
<reference evidence="1" key="1">
    <citation type="journal article" date="2014" name="Int. J. Syst. Evol. Microbiol.">
        <title>Complete genome sequence of Corynebacterium casei LMG S-19264T (=DSM 44701T), isolated from a smear-ripened cheese.</title>
        <authorList>
            <consortium name="US DOE Joint Genome Institute (JGI-PGF)"/>
            <person name="Walter F."/>
            <person name="Albersmeier A."/>
            <person name="Kalinowski J."/>
            <person name="Ruckert C."/>
        </authorList>
    </citation>
    <scope>NUCLEOTIDE SEQUENCE</scope>
    <source>
        <strain evidence="1">KCTC 12870</strain>
    </source>
</reference>